<feature type="non-terminal residue" evidence="1">
    <location>
        <position position="1"/>
    </location>
</feature>
<reference evidence="1" key="1">
    <citation type="submission" date="2021-06" db="EMBL/GenBank/DDBJ databases">
        <authorList>
            <person name="Hodson N. C."/>
            <person name="Mongue J. A."/>
            <person name="Jaron S. K."/>
        </authorList>
    </citation>
    <scope>NUCLEOTIDE SEQUENCE</scope>
</reference>
<evidence type="ECO:0000313" key="2">
    <source>
        <dbReference type="Proteomes" id="UP000708208"/>
    </source>
</evidence>
<organism evidence="1 2">
    <name type="scientific">Allacma fusca</name>
    <dbReference type="NCBI Taxonomy" id="39272"/>
    <lineage>
        <taxon>Eukaryota</taxon>
        <taxon>Metazoa</taxon>
        <taxon>Ecdysozoa</taxon>
        <taxon>Arthropoda</taxon>
        <taxon>Hexapoda</taxon>
        <taxon>Collembola</taxon>
        <taxon>Symphypleona</taxon>
        <taxon>Sminthuridae</taxon>
        <taxon>Allacma</taxon>
    </lineage>
</organism>
<protein>
    <submittedName>
        <fullName evidence="1">Uncharacterized protein</fullName>
    </submittedName>
</protein>
<dbReference type="PANTHER" id="PTHR11005">
    <property type="entry name" value="LYSOSOMAL ACID LIPASE-RELATED"/>
    <property type="match status" value="1"/>
</dbReference>
<evidence type="ECO:0000313" key="1">
    <source>
        <dbReference type="EMBL" id="CAG7724628.1"/>
    </source>
</evidence>
<dbReference type="AlphaFoldDB" id="A0A8J2JV97"/>
<comment type="caution">
    <text evidence="1">The sequence shown here is derived from an EMBL/GenBank/DDBJ whole genome shotgun (WGS) entry which is preliminary data.</text>
</comment>
<gene>
    <name evidence="1" type="ORF">AFUS01_LOCUS13637</name>
</gene>
<name>A0A8J2JV97_9HEXA</name>
<proteinExistence type="predicted"/>
<dbReference type="OrthoDB" id="9974421at2759"/>
<keyword evidence="2" id="KW-1185">Reference proteome</keyword>
<dbReference type="Proteomes" id="UP000708208">
    <property type="component" value="Unassembled WGS sequence"/>
</dbReference>
<accession>A0A8J2JV97</accession>
<dbReference type="EMBL" id="CAJVCH010111985">
    <property type="protein sequence ID" value="CAG7724628.1"/>
    <property type="molecule type" value="Genomic_DNA"/>
</dbReference>
<sequence>ILGKIPLKFPGVENWPAVYNRLCNEKSTKPQICPTFYSKKLNFLADPEYEDRIRYRNLMAGRRSNSVKMYVHFYQQLRKKIFAHYDYGATENQRRYGAKTPPLYDLKKVSVPSITISSDGDELAPPEDALIFWKSLGKTAQGPIVRIKETNFVHVDIVLNRTARKLVYEPLVRYFSL</sequence>